<proteinExistence type="predicted"/>
<reference evidence="1" key="1">
    <citation type="journal article" date="2015" name="Nature">
        <title>Complex archaea that bridge the gap between prokaryotes and eukaryotes.</title>
        <authorList>
            <person name="Spang A."/>
            <person name="Saw J.H."/>
            <person name="Jorgensen S.L."/>
            <person name="Zaremba-Niedzwiedzka K."/>
            <person name="Martijn J."/>
            <person name="Lind A.E."/>
            <person name="van Eijk R."/>
            <person name="Schleper C."/>
            <person name="Guy L."/>
            <person name="Ettema T.J."/>
        </authorList>
    </citation>
    <scope>NUCLEOTIDE SEQUENCE</scope>
</reference>
<accession>A0A0F8YF39</accession>
<dbReference type="EMBL" id="LAZR01057314">
    <property type="protein sequence ID" value="KKK72310.1"/>
    <property type="molecule type" value="Genomic_DNA"/>
</dbReference>
<name>A0A0F8YF39_9ZZZZ</name>
<dbReference type="Pfam" id="PF08761">
    <property type="entry name" value="dUTPase_2"/>
    <property type="match status" value="1"/>
</dbReference>
<evidence type="ECO:0008006" key="2">
    <source>
        <dbReference type="Google" id="ProtNLM"/>
    </source>
</evidence>
<comment type="caution">
    <text evidence="1">The sequence shown here is derived from an EMBL/GenBank/DDBJ whole genome shotgun (WGS) entry which is preliminary data.</text>
</comment>
<organism evidence="1">
    <name type="scientific">marine sediment metagenome</name>
    <dbReference type="NCBI Taxonomy" id="412755"/>
    <lineage>
        <taxon>unclassified sequences</taxon>
        <taxon>metagenomes</taxon>
        <taxon>ecological metagenomes</taxon>
    </lineage>
</organism>
<dbReference type="SUPFAM" id="SSF101386">
    <property type="entry name" value="all-alpha NTP pyrophosphatases"/>
    <property type="match status" value="1"/>
</dbReference>
<dbReference type="CDD" id="cd11527">
    <property type="entry name" value="NTP-PPase_dUTPase"/>
    <property type="match status" value="1"/>
</dbReference>
<dbReference type="Gene3D" id="1.10.4010.10">
    <property type="entry name" value="Type II deoxyuridine triphosphatase"/>
    <property type="match status" value="2"/>
</dbReference>
<sequence length="124" mass="14976">MVNKKDMLDEIYTHQLDLQTKLGNIKKMNSSPQMKQQFINQMLLACHEEVTEIMRETAYKNPEFMPFGWKKNQTFNNELFKEEIIDLIHFVMNLCIVADMKPKEIYERYINKNKENHKRQEVGY</sequence>
<gene>
    <name evidence="1" type="ORF">LCGC14_2905150</name>
</gene>
<evidence type="ECO:0000313" key="1">
    <source>
        <dbReference type="EMBL" id="KKK72310.1"/>
    </source>
</evidence>
<dbReference type="AlphaFoldDB" id="A0A0F8YF39"/>
<dbReference type="InterPro" id="IPR014871">
    <property type="entry name" value="dUTPase/dCTP_pyrophosphatase"/>
</dbReference>
<protein>
    <recommendedName>
        <fullName evidence="2">NTP pyrophosphohydrolase MazG putative catalytic core domain-containing protein</fullName>
    </recommendedName>
</protein>